<protein>
    <recommendedName>
        <fullName evidence="3">Type I phosphodiesterase/nucleotide pyrophosphatase</fullName>
    </recommendedName>
</protein>
<dbReference type="InterPro" id="IPR002591">
    <property type="entry name" value="Phosphodiest/P_Trfase"/>
</dbReference>
<organism evidence="1 2">
    <name type="scientific">Leptospirillum ferrodiazotrophum</name>
    <dbReference type="NCBI Taxonomy" id="412449"/>
    <lineage>
        <taxon>Bacteria</taxon>
        <taxon>Pseudomonadati</taxon>
        <taxon>Nitrospirota</taxon>
        <taxon>Nitrospiria</taxon>
        <taxon>Nitrospirales</taxon>
        <taxon>Nitrospiraceae</taxon>
        <taxon>Leptospirillum</taxon>
    </lineage>
</organism>
<accession>C6HYP1</accession>
<dbReference type="EMBL" id="GG693878">
    <property type="protein sequence ID" value="EES52326.1"/>
    <property type="molecule type" value="Genomic_DNA"/>
</dbReference>
<evidence type="ECO:0008006" key="3">
    <source>
        <dbReference type="Google" id="ProtNLM"/>
    </source>
</evidence>
<dbReference type="AlphaFoldDB" id="C6HYP1"/>
<reference evidence="1 2" key="1">
    <citation type="journal article" date="2009" name="Appl. Environ. Microbiol.">
        <title>Community genomic and proteomic analyses of chemoautotrophic iron-oxidizing "Leptospirillum rubarum" (Group II) and "Leptospirillum ferrodiazotrophum" (Group III) bacteria in acid mine drainage biofilms.</title>
        <authorList>
            <person name="Goltsman D.S."/>
            <person name="Denef V.J."/>
            <person name="Singer S.W."/>
            <person name="VerBerkmoes N.C."/>
            <person name="Lefsrud M."/>
            <person name="Mueller R.S."/>
            <person name="Dick G.J."/>
            <person name="Sun C.L."/>
            <person name="Wheeler K.E."/>
            <person name="Zemla A."/>
            <person name="Baker B.J."/>
            <person name="Hauser L."/>
            <person name="Land M."/>
            <person name="Shah M.B."/>
            <person name="Thelen M.P."/>
            <person name="Hettich R.L."/>
            <person name="Banfield J.F."/>
        </authorList>
    </citation>
    <scope>NUCLEOTIDE SEQUENCE [LARGE SCALE GENOMIC DNA]</scope>
</reference>
<keyword evidence="2" id="KW-1185">Reference proteome</keyword>
<dbReference type="SUPFAM" id="SSF53649">
    <property type="entry name" value="Alkaline phosphatase-like"/>
    <property type="match status" value="1"/>
</dbReference>
<dbReference type="Pfam" id="PF01663">
    <property type="entry name" value="Phosphodiest"/>
    <property type="match status" value="1"/>
</dbReference>
<gene>
    <name evidence="1" type="ORF">UBAL3_94240118</name>
</gene>
<name>C6HYP1_9BACT</name>
<dbReference type="Gene3D" id="3.40.720.10">
    <property type="entry name" value="Alkaline Phosphatase, subunit A"/>
    <property type="match status" value="1"/>
</dbReference>
<dbReference type="InterPro" id="IPR017850">
    <property type="entry name" value="Alkaline_phosphatase_core_sf"/>
</dbReference>
<evidence type="ECO:0000313" key="1">
    <source>
        <dbReference type="EMBL" id="EES52326.1"/>
    </source>
</evidence>
<dbReference type="Proteomes" id="UP000009374">
    <property type="component" value="Unassembled WGS sequence"/>
</dbReference>
<sequence>MTTRVFLLGIGGLSLDVLDALIHNGWLPNLEFLLSRGAVGPLTSDIPPYAASEWATLLTGETPGTTGFLEGCRKGAGSYFPEVVSLAALARRSPRFLLARPSLETALVGVPIPAEPGPLPPRESVHLLEVKDGEISVRPLAPASDPVGTMEDDGDPALILEETIRHMVALSISISRTLKESRARLVAIHFGVLDRIFSRFNRDLESALLGRKERGLEELLRQFFRAFDDSLGGLQEISRGTETLIALVSPHGFVPAARVLNLNGFLLSRGDLSLRPSTGGDHLLRGMAAPLLRSMGIDRRHLKQILPRPALQEAVDRSGSLLSSEIGQFDWGRTRAFALSRTGITLNIRGVESQGRVNPGPQSRALGEEIREALLSLVDPATGRSPVGEVRWREDLYEGPGLPELPHLVVRGWDPGYLFDDWRHAGSDCPVFSDPRGRTGAPREGGFYCLFGAGSFFEKALKRRLHLPRTRSLAEMTALVGHALDGEQTADPESLFTPR</sequence>
<evidence type="ECO:0000313" key="2">
    <source>
        <dbReference type="Proteomes" id="UP000009374"/>
    </source>
</evidence>
<proteinExistence type="predicted"/>